<reference evidence="9 10" key="1">
    <citation type="journal article" date="2021" name="Int. J. Syst. Evol. Microbiol.">
        <title>Steroidobacter gossypii sp. nov., isolated from soil of cotton cropping field.</title>
        <authorList>
            <person name="Huang R."/>
            <person name="Yang S."/>
            <person name="Zhen C."/>
            <person name="Liu W."/>
        </authorList>
    </citation>
    <scope>NUCLEOTIDE SEQUENCE [LARGE SCALE GENOMIC DNA]</scope>
    <source>
        <strain evidence="9 10">S1-65</strain>
    </source>
</reference>
<proteinExistence type="inferred from homology"/>
<dbReference type="PANTHER" id="PTHR45663">
    <property type="entry name" value="GEO12009P1"/>
    <property type="match status" value="1"/>
</dbReference>
<evidence type="ECO:0000256" key="6">
    <source>
        <dbReference type="ARBA" id="ARBA00023284"/>
    </source>
</evidence>
<dbReference type="PROSITE" id="PS51352">
    <property type="entry name" value="THIOREDOXIN_2"/>
    <property type="match status" value="1"/>
</dbReference>
<evidence type="ECO:0000313" key="9">
    <source>
        <dbReference type="EMBL" id="MBM0107219.1"/>
    </source>
</evidence>
<evidence type="ECO:0000259" key="8">
    <source>
        <dbReference type="PROSITE" id="PS51352"/>
    </source>
</evidence>
<evidence type="ECO:0000256" key="4">
    <source>
        <dbReference type="ARBA" id="ARBA00022982"/>
    </source>
</evidence>
<keyword evidence="5" id="KW-1015">Disulfide bond</keyword>
<dbReference type="Gene3D" id="2.30.30.380">
    <property type="entry name" value="Zn-finger domain of Sec23/24"/>
    <property type="match status" value="1"/>
</dbReference>
<organism evidence="9 10">
    <name type="scientific">Steroidobacter gossypii</name>
    <dbReference type="NCBI Taxonomy" id="2805490"/>
    <lineage>
        <taxon>Bacteria</taxon>
        <taxon>Pseudomonadati</taxon>
        <taxon>Pseudomonadota</taxon>
        <taxon>Gammaproteobacteria</taxon>
        <taxon>Steroidobacterales</taxon>
        <taxon>Steroidobacteraceae</taxon>
        <taxon>Steroidobacter</taxon>
    </lineage>
</organism>
<dbReference type="InterPro" id="IPR036249">
    <property type="entry name" value="Thioredoxin-like_sf"/>
</dbReference>
<dbReference type="PANTHER" id="PTHR45663:SF11">
    <property type="entry name" value="GEO12009P1"/>
    <property type="match status" value="1"/>
</dbReference>
<dbReference type="Pfam" id="PF21352">
    <property type="entry name" value="Zn_ribbon_Thio2"/>
    <property type="match status" value="1"/>
</dbReference>
<evidence type="ECO:0000256" key="1">
    <source>
        <dbReference type="ARBA" id="ARBA00008987"/>
    </source>
</evidence>
<dbReference type="EMBL" id="JAEVLS010000005">
    <property type="protein sequence ID" value="MBM0107219.1"/>
    <property type="molecule type" value="Genomic_DNA"/>
</dbReference>
<dbReference type="NCBIfam" id="NF008229">
    <property type="entry name" value="PRK10996.1"/>
    <property type="match status" value="1"/>
</dbReference>
<evidence type="ECO:0000256" key="2">
    <source>
        <dbReference type="ARBA" id="ARBA00022448"/>
    </source>
</evidence>
<dbReference type="InterPro" id="IPR013766">
    <property type="entry name" value="Thioredoxin_domain"/>
</dbReference>
<dbReference type="InterPro" id="IPR005746">
    <property type="entry name" value="Thioredoxin"/>
</dbReference>
<dbReference type="PROSITE" id="PS00194">
    <property type="entry name" value="THIOREDOXIN_1"/>
    <property type="match status" value="1"/>
</dbReference>
<dbReference type="Gene3D" id="3.40.30.10">
    <property type="entry name" value="Glutaredoxin"/>
    <property type="match status" value="1"/>
</dbReference>
<comment type="similarity">
    <text evidence="1">Belongs to the thioredoxin family.</text>
</comment>
<accession>A0ABS1X1Z7</accession>
<sequence length="151" mass="16733">MSSSTAAANGLHLVCGHCNSVVRIPADRLDQGPKCPKCHHALFEGHPIELTTAAFDKHLTRGDLPLIVDFWAPWCGPCRMMAPHFEEATRRLQTKARFAKVNSDDEPSLSARFGIRGIPTLIAFKQGQEIARQSGAMDLRGLLQWLQPHLQ</sequence>
<gene>
    <name evidence="9" type="primary">trxC</name>
    <name evidence="9" type="ORF">JM946_20985</name>
</gene>
<dbReference type="SUPFAM" id="SSF52833">
    <property type="entry name" value="Thioredoxin-like"/>
    <property type="match status" value="1"/>
</dbReference>
<protein>
    <recommendedName>
        <fullName evidence="7">Thioredoxin</fullName>
    </recommendedName>
</protein>
<keyword evidence="3" id="KW-0479">Metal-binding</keyword>
<dbReference type="Pfam" id="PF00085">
    <property type="entry name" value="Thioredoxin"/>
    <property type="match status" value="1"/>
</dbReference>
<evidence type="ECO:0000256" key="3">
    <source>
        <dbReference type="ARBA" id="ARBA00022723"/>
    </source>
</evidence>
<dbReference type="NCBIfam" id="TIGR01068">
    <property type="entry name" value="thioredoxin"/>
    <property type="match status" value="1"/>
</dbReference>
<keyword evidence="2" id="KW-0813">Transport</keyword>
<comment type="caution">
    <text evidence="9">The sequence shown here is derived from an EMBL/GenBank/DDBJ whole genome shotgun (WGS) entry which is preliminary data.</text>
</comment>
<name>A0ABS1X1Z7_9GAMM</name>
<dbReference type="RefSeq" id="WP_203169336.1">
    <property type="nucleotide sequence ID" value="NZ_JAEVLS010000005.1"/>
</dbReference>
<dbReference type="InterPro" id="IPR017937">
    <property type="entry name" value="Thioredoxin_CS"/>
</dbReference>
<keyword evidence="6" id="KW-0676">Redox-active center</keyword>
<dbReference type="InterPro" id="IPR049299">
    <property type="entry name" value="Thio2_N"/>
</dbReference>
<feature type="domain" description="Thioredoxin" evidence="8">
    <location>
        <begin position="29"/>
        <end position="151"/>
    </location>
</feature>
<dbReference type="Proteomes" id="UP000661077">
    <property type="component" value="Unassembled WGS sequence"/>
</dbReference>
<dbReference type="CDD" id="cd02947">
    <property type="entry name" value="TRX_family"/>
    <property type="match status" value="1"/>
</dbReference>
<keyword evidence="4" id="KW-0249">Electron transport</keyword>
<keyword evidence="10" id="KW-1185">Reference proteome</keyword>
<evidence type="ECO:0000256" key="7">
    <source>
        <dbReference type="NCBIfam" id="TIGR01068"/>
    </source>
</evidence>
<dbReference type="PRINTS" id="PR00421">
    <property type="entry name" value="THIOREDOXIN"/>
</dbReference>
<evidence type="ECO:0000313" key="10">
    <source>
        <dbReference type="Proteomes" id="UP000661077"/>
    </source>
</evidence>
<evidence type="ECO:0000256" key="5">
    <source>
        <dbReference type="ARBA" id="ARBA00023157"/>
    </source>
</evidence>